<dbReference type="InterPro" id="IPR000182">
    <property type="entry name" value="GNAT_dom"/>
</dbReference>
<reference evidence="4 5" key="1">
    <citation type="journal article" date="2014" name="Int. J. Syst. Evol. Microbiol.">
        <title>Complete genome sequence of Corynebacterium casei LMG S-19264T (=DSM 44701T), isolated from a smear-ripened cheese.</title>
        <authorList>
            <consortium name="US DOE Joint Genome Institute (JGI-PGF)"/>
            <person name="Walter F."/>
            <person name="Albersmeier A."/>
            <person name="Kalinowski J."/>
            <person name="Ruckert C."/>
        </authorList>
    </citation>
    <scope>NUCLEOTIDE SEQUENCE [LARGE SCALE GENOMIC DNA]</scope>
    <source>
        <strain evidence="4 5">CGMCC 1.15896</strain>
    </source>
</reference>
<evidence type="ECO:0000313" key="4">
    <source>
        <dbReference type="EMBL" id="GGA41364.1"/>
    </source>
</evidence>
<name>A0A916VVS8_9HYPH</name>
<dbReference type="SUPFAM" id="SSF55729">
    <property type="entry name" value="Acyl-CoA N-acyltransferases (Nat)"/>
    <property type="match status" value="1"/>
</dbReference>
<dbReference type="CDD" id="cd04301">
    <property type="entry name" value="NAT_SF"/>
    <property type="match status" value="1"/>
</dbReference>
<comment type="caution">
    <text evidence="4">The sequence shown here is derived from an EMBL/GenBank/DDBJ whole genome shotgun (WGS) entry which is preliminary data.</text>
</comment>
<keyword evidence="5" id="KW-1185">Reference proteome</keyword>
<dbReference type="Gene3D" id="3.40.630.30">
    <property type="match status" value="1"/>
</dbReference>
<dbReference type="GO" id="GO:0016747">
    <property type="term" value="F:acyltransferase activity, transferring groups other than amino-acyl groups"/>
    <property type="evidence" value="ECO:0007669"/>
    <property type="project" value="InterPro"/>
</dbReference>
<dbReference type="Pfam" id="PF00583">
    <property type="entry name" value="Acetyltransf_1"/>
    <property type="match status" value="1"/>
</dbReference>
<dbReference type="PANTHER" id="PTHR43420">
    <property type="entry name" value="ACETYLTRANSFERASE"/>
    <property type="match status" value="1"/>
</dbReference>
<sequence length="154" mass="17482">MDESILLRRDLTVPFPEPVWPEGIMPVLFSQSMLEELHTLLSIGYTKLQGDVPSLEVWQNRLLSDPEFDAELLFVAQAANGALVGFAHCWNSGFLKDIVVHPDWRGIGIGEALVLRVFEACRNRYHKQCELKVKPANIDAVRFYKKLGFMKVPS</sequence>
<dbReference type="RefSeq" id="WP_127073123.1">
    <property type="nucleotide sequence ID" value="NZ_BMKB01000001.1"/>
</dbReference>
<evidence type="ECO:0000313" key="5">
    <source>
        <dbReference type="Proteomes" id="UP000596977"/>
    </source>
</evidence>
<dbReference type="OrthoDB" id="9803907at2"/>
<proteinExistence type="predicted"/>
<feature type="domain" description="N-acetyltransferase" evidence="3">
    <location>
        <begin position="27"/>
        <end position="154"/>
    </location>
</feature>
<evidence type="ECO:0000256" key="1">
    <source>
        <dbReference type="ARBA" id="ARBA00022679"/>
    </source>
</evidence>
<protein>
    <submittedName>
        <fullName evidence="4">N-acetyltransferase</fullName>
    </submittedName>
</protein>
<organism evidence="4 5">
    <name type="scientific">Pelagibacterium lentulum</name>
    <dbReference type="NCBI Taxonomy" id="2029865"/>
    <lineage>
        <taxon>Bacteria</taxon>
        <taxon>Pseudomonadati</taxon>
        <taxon>Pseudomonadota</taxon>
        <taxon>Alphaproteobacteria</taxon>
        <taxon>Hyphomicrobiales</taxon>
        <taxon>Devosiaceae</taxon>
        <taxon>Pelagibacterium</taxon>
    </lineage>
</organism>
<dbReference type="EMBL" id="BMKB01000001">
    <property type="protein sequence ID" value="GGA41364.1"/>
    <property type="molecule type" value="Genomic_DNA"/>
</dbReference>
<keyword evidence="2" id="KW-0012">Acyltransferase</keyword>
<accession>A0A916VVS8</accession>
<dbReference type="AlphaFoldDB" id="A0A916VVS8"/>
<dbReference type="Proteomes" id="UP000596977">
    <property type="component" value="Unassembled WGS sequence"/>
</dbReference>
<dbReference type="InterPro" id="IPR050680">
    <property type="entry name" value="YpeA/RimI_acetyltransf"/>
</dbReference>
<evidence type="ECO:0000256" key="2">
    <source>
        <dbReference type="ARBA" id="ARBA00023315"/>
    </source>
</evidence>
<dbReference type="InterPro" id="IPR016181">
    <property type="entry name" value="Acyl_CoA_acyltransferase"/>
</dbReference>
<keyword evidence="1" id="KW-0808">Transferase</keyword>
<dbReference type="PROSITE" id="PS51186">
    <property type="entry name" value="GNAT"/>
    <property type="match status" value="1"/>
</dbReference>
<gene>
    <name evidence="4" type="ORF">GCM10011499_08740</name>
</gene>
<evidence type="ECO:0000259" key="3">
    <source>
        <dbReference type="PROSITE" id="PS51186"/>
    </source>
</evidence>